<accession>A0A1X2G315</accession>
<feature type="region of interest" description="Disordered" evidence="1">
    <location>
        <begin position="40"/>
        <end position="63"/>
    </location>
</feature>
<reference evidence="2 3" key="1">
    <citation type="submission" date="2016-07" db="EMBL/GenBank/DDBJ databases">
        <title>Pervasive Adenine N6-methylation of Active Genes in Fungi.</title>
        <authorList>
            <consortium name="DOE Joint Genome Institute"/>
            <person name="Mondo S.J."/>
            <person name="Dannebaum R.O."/>
            <person name="Kuo R.C."/>
            <person name="Labutti K."/>
            <person name="Haridas S."/>
            <person name="Kuo A."/>
            <person name="Salamov A."/>
            <person name="Ahrendt S.R."/>
            <person name="Lipzen A."/>
            <person name="Sullivan W."/>
            <person name="Andreopoulos W.B."/>
            <person name="Clum A."/>
            <person name="Lindquist E."/>
            <person name="Daum C."/>
            <person name="Ramamoorthy G.K."/>
            <person name="Gryganskyi A."/>
            <person name="Culley D."/>
            <person name="Magnuson J.K."/>
            <person name="James T.Y."/>
            <person name="O'Malley M.A."/>
            <person name="Stajich J.E."/>
            <person name="Spatafora J.W."/>
            <person name="Visel A."/>
            <person name="Grigoriev I.V."/>
        </authorList>
    </citation>
    <scope>NUCLEOTIDE SEQUENCE [LARGE SCALE GENOMIC DNA]</scope>
    <source>
        <strain evidence="2 3">NRRL 3301</strain>
    </source>
</reference>
<evidence type="ECO:0000313" key="2">
    <source>
        <dbReference type="EMBL" id="ORX43348.1"/>
    </source>
</evidence>
<dbReference type="Proteomes" id="UP000242146">
    <property type="component" value="Unassembled WGS sequence"/>
</dbReference>
<feature type="compositionally biased region" description="Basic and acidic residues" evidence="1">
    <location>
        <begin position="40"/>
        <end position="55"/>
    </location>
</feature>
<proteinExistence type="predicted"/>
<gene>
    <name evidence="2" type="ORF">DM01DRAFT_1295990</name>
</gene>
<evidence type="ECO:0000256" key="1">
    <source>
        <dbReference type="SAM" id="MobiDB-lite"/>
    </source>
</evidence>
<dbReference type="AlphaFoldDB" id="A0A1X2G315"/>
<sequence length="63" mass="7285">MDYIVDEDQFRLETLSSHTQYLAQRPLENGKMAEAMQVEKEATPGSDTVKRETSMKRNYTTTI</sequence>
<keyword evidence="3" id="KW-1185">Reference proteome</keyword>
<comment type="caution">
    <text evidence="2">The sequence shown here is derived from an EMBL/GenBank/DDBJ whole genome shotgun (WGS) entry which is preliminary data.</text>
</comment>
<evidence type="ECO:0000313" key="3">
    <source>
        <dbReference type="Proteomes" id="UP000242146"/>
    </source>
</evidence>
<protein>
    <submittedName>
        <fullName evidence="2">Uncharacterized protein</fullName>
    </submittedName>
</protein>
<dbReference type="OrthoDB" id="2209168at2759"/>
<dbReference type="EMBL" id="MCGT01000056">
    <property type="protein sequence ID" value="ORX43348.1"/>
    <property type="molecule type" value="Genomic_DNA"/>
</dbReference>
<organism evidence="2 3">
    <name type="scientific">Hesseltinella vesiculosa</name>
    <dbReference type="NCBI Taxonomy" id="101127"/>
    <lineage>
        <taxon>Eukaryota</taxon>
        <taxon>Fungi</taxon>
        <taxon>Fungi incertae sedis</taxon>
        <taxon>Mucoromycota</taxon>
        <taxon>Mucoromycotina</taxon>
        <taxon>Mucoromycetes</taxon>
        <taxon>Mucorales</taxon>
        <taxon>Cunninghamellaceae</taxon>
        <taxon>Hesseltinella</taxon>
    </lineage>
</organism>
<name>A0A1X2G315_9FUNG</name>